<evidence type="ECO:0000259" key="7">
    <source>
        <dbReference type="PROSITE" id="PS51123"/>
    </source>
</evidence>
<dbReference type="InterPro" id="IPR008969">
    <property type="entry name" value="CarboxyPept-like_regulatory"/>
</dbReference>
<feature type="chain" id="PRO_5016467166" evidence="6">
    <location>
        <begin position="25"/>
        <end position="828"/>
    </location>
</feature>
<keyword evidence="8" id="KW-0282">Flagellum</keyword>
<gene>
    <name evidence="8" type="ORF">DJ013_08180</name>
</gene>
<dbReference type="SUPFAM" id="SSF82171">
    <property type="entry name" value="DPP6 N-terminal domain-like"/>
    <property type="match status" value="1"/>
</dbReference>
<dbReference type="SUPFAM" id="SSF48452">
    <property type="entry name" value="TPR-like"/>
    <property type="match status" value="1"/>
</dbReference>
<dbReference type="InterPro" id="IPR011042">
    <property type="entry name" value="6-blade_b-propeller_TolB-like"/>
</dbReference>
<evidence type="ECO:0000256" key="5">
    <source>
        <dbReference type="SAM" id="MobiDB-lite"/>
    </source>
</evidence>
<dbReference type="InterPro" id="IPR050330">
    <property type="entry name" value="Bact_OuterMem_StrucFunc"/>
</dbReference>
<keyword evidence="8" id="KW-0969">Cilium</keyword>
<feature type="signal peptide" evidence="6">
    <location>
        <begin position="1"/>
        <end position="24"/>
    </location>
</feature>
<feature type="region of interest" description="Disordered" evidence="5">
    <location>
        <begin position="219"/>
        <end position="290"/>
    </location>
</feature>
<evidence type="ECO:0000256" key="6">
    <source>
        <dbReference type="SAM" id="SignalP"/>
    </source>
</evidence>
<evidence type="ECO:0000256" key="3">
    <source>
        <dbReference type="ARBA" id="ARBA00023237"/>
    </source>
</evidence>
<dbReference type="Gene3D" id="2.60.40.1120">
    <property type="entry name" value="Carboxypeptidase-like, regulatory domain"/>
    <property type="match status" value="1"/>
</dbReference>
<dbReference type="Gene3D" id="3.30.1330.60">
    <property type="entry name" value="OmpA-like domain"/>
    <property type="match status" value="1"/>
</dbReference>
<dbReference type="RefSeq" id="WP_111371252.1">
    <property type="nucleotide sequence ID" value="NZ_CP029480.1"/>
</dbReference>
<accession>A0A2Z4GAU2</accession>
<keyword evidence="6" id="KW-0732">Signal</keyword>
<reference evidence="8 9" key="1">
    <citation type="submission" date="2018-05" db="EMBL/GenBank/DDBJ databases">
        <title>Complete genome sequence of Arcticibacterium luteifluviistationis SM1504T, a cytophagaceae bacterium isolated from Arctic surface seawater.</title>
        <authorList>
            <person name="Li Y."/>
            <person name="Qin Q.-L."/>
        </authorList>
    </citation>
    <scope>NUCLEOTIDE SEQUENCE [LARGE SCALE GENOMIC DNA]</scope>
    <source>
        <strain evidence="8 9">SM1504</strain>
    </source>
</reference>
<dbReference type="Pfam" id="PF00691">
    <property type="entry name" value="OmpA"/>
    <property type="match status" value="1"/>
</dbReference>
<feature type="domain" description="OmpA-like" evidence="7">
    <location>
        <begin position="706"/>
        <end position="828"/>
    </location>
</feature>
<evidence type="ECO:0000313" key="9">
    <source>
        <dbReference type="Proteomes" id="UP000249873"/>
    </source>
</evidence>
<dbReference type="InterPro" id="IPR006664">
    <property type="entry name" value="OMP_bac"/>
</dbReference>
<dbReference type="Gene3D" id="2.120.10.30">
    <property type="entry name" value="TolB, C-terminal domain"/>
    <property type="match status" value="1"/>
</dbReference>
<dbReference type="PANTHER" id="PTHR30329">
    <property type="entry name" value="STATOR ELEMENT OF FLAGELLAR MOTOR COMPLEX"/>
    <property type="match status" value="1"/>
</dbReference>
<comment type="subcellular location">
    <subcellularLocation>
        <location evidence="1">Cell outer membrane</location>
    </subcellularLocation>
</comment>
<dbReference type="InterPro" id="IPR011659">
    <property type="entry name" value="WD40"/>
</dbReference>
<feature type="compositionally biased region" description="Low complexity" evidence="5">
    <location>
        <begin position="219"/>
        <end position="235"/>
    </location>
</feature>
<name>A0A2Z4GAU2_9BACT</name>
<feature type="compositionally biased region" description="Gly residues" evidence="5">
    <location>
        <begin position="265"/>
        <end position="275"/>
    </location>
</feature>
<sequence length="828" mass="90578">MIARIKKTTLLVMLGLVVTMSAMAQQSLLKMAEHHYDNLSYVKAIEAYEQALTKKGIDTENAKLARIKLADSYCKLKDYANAERVFTELFNGGEGDVNADPVVYLKYAQTLASNGKYQESQNIYEIYNQKTENDPRGDEFSKLYSDVSVLSKNADCYNVDYLSINTTASDFSPSYFRNGLVFVSNRQNTAGVSRVFQWNETPFLDLFFLEDLAELGGSSSAAGLGGSSSEETSNSKSKKKKGVGLVGSDEYTAPTANDSETLGSFGRGTSLGHGYGDSPETESERFNGDINSKYHEGPSAFFKDGQRVIFTRNNFVKGKAEKSSDGINKLKLYIANADKNSWTDIAELPFNSSEYSTGHPTLSPDEDYLFFASDMPGGFGGTDIYAAKIDNGNWSQPINLGPQINTKGNEMFPYVDENGDLYFSSEGLPGLGGLDIFFVKLNKTEAINSPENLGTPINSAQDDFGMLTDGLRKSGYFSSNRKRGGDDDDIYKFERECELQQGCDLIIAAYDAETKMPLDNVIIEYTDAKGSIQEGITNEDGSLTLENLDSNTEFTFSASRDGYNPNIVSLTTDECDGDATRLEIPMTTPKDALAAGNNSNSGGLQGPESGLSESGFSNNTSCTIRGRVLLQNTSNPIDGVLVTLRNECDGSTQTAYTDDSGYYEFIVAEGCDYTLSGTKEDLASHSKTVSKLSCANGGITADIFMFGSGDVVAIENIYFNYGKCNIRPDAREGIDKLVKLMREYPGMKIEIASHTDSRSPQAFNQTLSEGRAKESAEYLFKRGVSRNRVTYAGYGESKITNGCVDGVKCSEAQHQANRRTEFEILQMQ</sequence>
<dbReference type="Proteomes" id="UP000249873">
    <property type="component" value="Chromosome"/>
</dbReference>
<dbReference type="OrthoDB" id="1488841at2"/>
<dbReference type="Pfam" id="PF13620">
    <property type="entry name" value="CarboxypepD_reg"/>
    <property type="match status" value="1"/>
</dbReference>
<dbReference type="Pfam" id="PF07676">
    <property type="entry name" value="PD40"/>
    <property type="match status" value="2"/>
</dbReference>
<dbReference type="CDD" id="cd07185">
    <property type="entry name" value="OmpA_C-like"/>
    <property type="match status" value="1"/>
</dbReference>
<keyword evidence="2 4" id="KW-0472">Membrane</keyword>
<keyword evidence="3" id="KW-0998">Cell outer membrane</keyword>
<proteinExistence type="predicted"/>
<evidence type="ECO:0000256" key="1">
    <source>
        <dbReference type="ARBA" id="ARBA00004442"/>
    </source>
</evidence>
<dbReference type="SUPFAM" id="SSF103088">
    <property type="entry name" value="OmpA-like"/>
    <property type="match status" value="1"/>
</dbReference>
<dbReference type="EMBL" id="CP029480">
    <property type="protein sequence ID" value="AWV98150.1"/>
    <property type="molecule type" value="Genomic_DNA"/>
</dbReference>
<evidence type="ECO:0000256" key="2">
    <source>
        <dbReference type="ARBA" id="ARBA00023136"/>
    </source>
</evidence>
<evidence type="ECO:0000313" key="8">
    <source>
        <dbReference type="EMBL" id="AWV98150.1"/>
    </source>
</evidence>
<dbReference type="InterPro" id="IPR006665">
    <property type="entry name" value="OmpA-like"/>
</dbReference>
<dbReference type="GO" id="GO:0009279">
    <property type="term" value="C:cell outer membrane"/>
    <property type="evidence" value="ECO:0007669"/>
    <property type="project" value="UniProtKB-SubCell"/>
</dbReference>
<dbReference type="InterPro" id="IPR036737">
    <property type="entry name" value="OmpA-like_sf"/>
</dbReference>
<protein>
    <submittedName>
        <fullName evidence="8">Flagellar motor protein MotB</fullName>
    </submittedName>
</protein>
<dbReference type="PRINTS" id="PR01021">
    <property type="entry name" value="OMPADOMAIN"/>
</dbReference>
<evidence type="ECO:0000256" key="4">
    <source>
        <dbReference type="PROSITE-ProRule" id="PRU00473"/>
    </source>
</evidence>
<dbReference type="PANTHER" id="PTHR30329:SF21">
    <property type="entry name" value="LIPOPROTEIN YIAD-RELATED"/>
    <property type="match status" value="1"/>
</dbReference>
<keyword evidence="9" id="KW-1185">Reference proteome</keyword>
<dbReference type="KEGG" id="als:DJ013_08180"/>
<dbReference type="InterPro" id="IPR011990">
    <property type="entry name" value="TPR-like_helical_dom_sf"/>
</dbReference>
<dbReference type="AlphaFoldDB" id="A0A2Z4GAU2"/>
<dbReference type="PROSITE" id="PS51123">
    <property type="entry name" value="OMPA_2"/>
    <property type="match status" value="1"/>
</dbReference>
<dbReference type="SUPFAM" id="SSF49464">
    <property type="entry name" value="Carboxypeptidase regulatory domain-like"/>
    <property type="match status" value="1"/>
</dbReference>
<feature type="region of interest" description="Disordered" evidence="5">
    <location>
        <begin position="590"/>
        <end position="616"/>
    </location>
</feature>
<keyword evidence="8" id="KW-0966">Cell projection</keyword>
<organism evidence="8 9">
    <name type="scientific">Arcticibacterium luteifluviistationis</name>
    <dbReference type="NCBI Taxonomy" id="1784714"/>
    <lineage>
        <taxon>Bacteria</taxon>
        <taxon>Pseudomonadati</taxon>
        <taxon>Bacteroidota</taxon>
        <taxon>Cytophagia</taxon>
        <taxon>Cytophagales</taxon>
        <taxon>Leadbetterellaceae</taxon>
        <taxon>Arcticibacterium</taxon>
    </lineage>
</organism>
<dbReference type="Gene3D" id="1.25.40.10">
    <property type="entry name" value="Tetratricopeptide repeat domain"/>
    <property type="match status" value="1"/>
</dbReference>